<comment type="subcellular location">
    <subcellularLocation>
        <location evidence="1">Nucleus</location>
    </subcellularLocation>
</comment>
<dbReference type="EMBL" id="OU895878">
    <property type="protein sequence ID" value="CAG9805427.1"/>
    <property type="molecule type" value="Genomic_DNA"/>
</dbReference>
<dbReference type="Pfam" id="PF07842">
    <property type="entry name" value="GCFC"/>
    <property type="match status" value="1"/>
</dbReference>
<feature type="region of interest" description="Disordered" evidence="4">
    <location>
        <begin position="167"/>
        <end position="190"/>
    </location>
</feature>
<feature type="region of interest" description="Disordered" evidence="4">
    <location>
        <begin position="238"/>
        <end position="257"/>
    </location>
</feature>
<protein>
    <recommendedName>
        <fullName evidence="5">GCF C-terminal domain-containing protein</fullName>
    </recommendedName>
</protein>
<evidence type="ECO:0000313" key="7">
    <source>
        <dbReference type="Proteomes" id="UP001153620"/>
    </source>
</evidence>
<gene>
    <name evidence="6" type="ORF">CHIRRI_LOCUS8299</name>
</gene>
<feature type="compositionally biased region" description="Basic and acidic residues" evidence="4">
    <location>
        <begin position="36"/>
        <end position="57"/>
    </location>
</feature>
<reference evidence="6" key="1">
    <citation type="submission" date="2022-01" db="EMBL/GenBank/DDBJ databases">
        <authorList>
            <person name="King R."/>
        </authorList>
    </citation>
    <scope>NUCLEOTIDE SEQUENCE</scope>
</reference>
<evidence type="ECO:0000259" key="5">
    <source>
        <dbReference type="Pfam" id="PF07842"/>
    </source>
</evidence>
<organism evidence="6 7">
    <name type="scientific">Chironomus riparius</name>
    <dbReference type="NCBI Taxonomy" id="315576"/>
    <lineage>
        <taxon>Eukaryota</taxon>
        <taxon>Metazoa</taxon>
        <taxon>Ecdysozoa</taxon>
        <taxon>Arthropoda</taxon>
        <taxon>Hexapoda</taxon>
        <taxon>Insecta</taxon>
        <taxon>Pterygota</taxon>
        <taxon>Neoptera</taxon>
        <taxon>Endopterygota</taxon>
        <taxon>Diptera</taxon>
        <taxon>Nematocera</taxon>
        <taxon>Chironomoidea</taxon>
        <taxon>Chironomidae</taxon>
        <taxon>Chironominae</taxon>
        <taxon>Chironomus</taxon>
    </lineage>
</organism>
<feature type="compositionally biased region" description="Basic residues" evidence="4">
    <location>
        <begin position="83"/>
        <end position="97"/>
    </location>
</feature>
<comment type="similarity">
    <text evidence="2">Belongs to the GCF family.</text>
</comment>
<evidence type="ECO:0000313" key="6">
    <source>
        <dbReference type="EMBL" id="CAG9805427.1"/>
    </source>
</evidence>
<proteinExistence type="inferred from homology"/>
<dbReference type="OrthoDB" id="429427at2759"/>
<keyword evidence="7" id="KW-1185">Reference proteome</keyword>
<feature type="region of interest" description="Disordered" evidence="4">
    <location>
        <begin position="1"/>
        <end position="155"/>
    </location>
</feature>
<dbReference type="InterPro" id="IPR022783">
    <property type="entry name" value="GCFC_dom"/>
</dbReference>
<dbReference type="Proteomes" id="UP001153620">
    <property type="component" value="Chromosome 2"/>
</dbReference>
<feature type="compositionally biased region" description="Basic residues" evidence="4">
    <location>
        <begin position="1"/>
        <end position="12"/>
    </location>
</feature>
<feature type="compositionally biased region" description="Low complexity" evidence="4">
    <location>
        <begin position="105"/>
        <end position="123"/>
    </location>
</feature>
<dbReference type="PANTHER" id="PTHR12214">
    <property type="entry name" value="GC-RICH SEQUENCE DNA-BINDING FACTOR"/>
    <property type="match status" value="1"/>
</dbReference>
<keyword evidence="3" id="KW-0539">Nucleus</keyword>
<evidence type="ECO:0000256" key="3">
    <source>
        <dbReference type="ARBA" id="ARBA00023242"/>
    </source>
</evidence>
<dbReference type="GO" id="GO:0000398">
    <property type="term" value="P:mRNA splicing, via spliceosome"/>
    <property type="evidence" value="ECO:0007669"/>
    <property type="project" value="InterPro"/>
</dbReference>
<reference evidence="6" key="2">
    <citation type="submission" date="2022-10" db="EMBL/GenBank/DDBJ databases">
        <authorList>
            <consortium name="ENA_rothamsted_submissions"/>
            <consortium name="culmorum"/>
            <person name="King R."/>
        </authorList>
    </citation>
    <scope>NUCLEOTIDE SEQUENCE</scope>
</reference>
<feature type="domain" description="GCF C-terminal" evidence="5">
    <location>
        <begin position="579"/>
        <end position="788"/>
    </location>
</feature>
<feature type="compositionally biased region" description="Basic and acidic residues" evidence="4">
    <location>
        <begin position="181"/>
        <end position="190"/>
    </location>
</feature>
<evidence type="ECO:0000256" key="4">
    <source>
        <dbReference type="SAM" id="MobiDB-lite"/>
    </source>
</evidence>
<feature type="region of interest" description="Disordered" evidence="4">
    <location>
        <begin position="483"/>
        <end position="543"/>
    </location>
</feature>
<feature type="compositionally biased region" description="Basic and acidic residues" evidence="4">
    <location>
        <begin position="483"/>
        <end position="515"/>
    </location>
</feature>
<name>A0A9N9WU53_9DIPT</name>
<evidence type="ECO:0000256" key="1">
    <source>
        <dbReference type="ARBA" id="ARBA00004123"/>
    </source>
</evidence>
<dbReference type="AlphaFoldDB" id="A0A9N9WU53"/>
<accession>A0A9N9WU53</accession>
<dbReference type="PANTHER" id="PTHR12214:SF0">
    <property type="entry name" value="LD29489P"/>
    <property type="match status" value="1"/>
</dbReference>
<feature type="compositionally biased region" description="Basic and acidic residues" evidence="4">
    <location>
        <begin position="524"/>
        <end position="534"/>
    </location>
</feature>
<dbReference type="GO" id="GO:0005634">
    <property type="term" value="C:nucleus"/>
    <property type="evidence" value="ECO:0007669"/>
    <property type="project" value="UniProtKB-SubCell"/>
</dbReference>
<evidence type="ECO:0000256" key="2">
    <source>
        <dbReference type="ARBA" id="ARBA00010801"/>
    </source>
</evidence>
<dbReference type="GO" id="GO:0003677">
    <property type="term" value="F:DNA binding"/>
    <property type="evidence" value="ECO:0007669"/>
    <property type="project" value="InterPro"/>
</dbReference>
<dbReference type="InterPro" id="IPR012890">
    <property type="entry name" value="GCFC2-like"/>
</dbReference>
<sequence length="869" mass="101199">MSLFKKPKKSISNRRIFSSENDPENAEKMDIDEDSRESRKESSTKDKKKEKEKEKLPIKPQKSSLLSFVDEDEGETFQVKKSSYSRKIYKERKKEKHRSSEKSIKSNSNNSQNSNNNSQRDNITSNVTKESNYVKEIQSESDGFSIRLKNSNPDNMILNGRAALCAGRDEMSSDDENEESEKDRYQGIKFSQPDEIKLKLESGAIPDAAMIHAARKRRQKAREEGEFISIDDDQEQIRKGKRNVREEDVEGSGTDEERVDMSAITGVKEREERREQFYSVQSDEHEHDDSDLEMNEWENQQIRKGVTGAQIMTAQSESTLSQYLLPPLLNSNKTIKIEDKTPLTTAELLEQAYSQNNYEMAKQMKKEKKKEVTKSSGIKTPQEILKLINDKLRSSRELNHKHYLDIDRITEEFTSIRVDLEESEKNGPQAASKYRFYQELKLYLDDLIECLNEKVPQITALEERILSVRSKYSKKLIERRRQDVRDQAKEITDTKTGKKTQEDEERVRRAAEREGRRTRRRREREKLSMNETHNDGMSSDDEVPDIEYNQYKEQISQIKEEATLLFEDVTDEYCELPFILQKFEEWKKKDLNSYKEAFVHLCLPKVIGVFMRWEMILWTPFSTEFYEDIDKMKWYHPAAMYGRTETETEESLRNDPDVFLIPTVLEKIVLPKLNKIIEGSFDPLSTTQTLKLVKLLNQLSNDYPSLRITSKNLQALFSLITDKMKLALDNDVFIPIFLKQNSDSKSSAFFQRQFYSGIKLFRNFISFQGIVADPLLKNFAIASLLNRYLLSAMRISNPLEGISKAQTLLQTLPRIWLVTADKNFIDSMNLFVIYVGNLESQLDSKGPLYADSVEKLKQIMARLELMVKT</sequence>